<comment type="similarity">
    <text evidence="1">Belongs to the peptidase C1 family.</text>
</comment>
<evidence type="ECO:0000313" key="4">
    <source>
        <dbReference type="EMBL" id="CAI9276316.1"/>
    </source>
</evidence>
<dbReference type="PROSITE" id="PS00640">
    <property type="entry name" value="THIOL_PROTEASE_ASN"/>
    <property type="match status" value="1"/>
</dbReference>
<dbReference type="Gene3D" id="3.90.70.10">
    <property type="entry name" value="Cysteine proteinases"/>
    <property type="match status" value="1"/>
</dbReference>
<dbReference type="InterPro" id="IPR000668">
    <property type="entry name" value="Peptidase_C1A_C"/>
</dbReference>
<feature type="domain" description="Peptidase C1A papain C-terminal" evidence="3">
    <location>
        <begin position="1"/>
        <end position="195"/>
    </location>
</feature>
<dbReference type="PANTHER" id="PTHR12411">
    <property type="entry name" value="CYSTEINE PROTEASE FAMILY C1-RELATED"/>
    <property type="match status" value="1"/>
</dbReference>
<dbReference type="GO" id="GO:0008234">
    <property type="term" value="F:cysteine-type peptidase activity"/>
    <property type="evidence" value="ECO:0007669"/>
    <property type="project" value="InterPro"/>
</dbReference>
<evidence type="ECO:0000256" key="1">
    <source>
        <dbReference type="ARBA" id="ARBA00008455"/>
    </source>
</evidence>
<proteinExistence type="inferred from homology"/>
<name>A0AA35YLV5_LACSI</name>
<evidence type="ECO:0000313" key="5">
    <source>
        <dbReference type="Proteomes" id="UP001177003"/>
    </source>
</evidence>
<dbReference type="InterPro" id="IPR025661">
    <property type="entry name" value="Pept_asp_AS"/>
</dbReference>
<evidence type="ECO:0000256" key="2">
    <source>
        <dbReference type="ARBA" id="ARBA00023157"/>
    </source>
</evidence>
<dbReference type="SMART" id="SM00645">
    <property type="entry name" value="Pept_C1"/>
    <property type="match status" value="1"/>
</dbReference>
<dbReference type="CDD" id="cd02248">
    <property type="entry name" value="Peptidase_C1A"/>
    <property type="match status" value="1"/>
</dbReference>
<gene>
    <name evidence="4" type="ORF">LSALG_LOCUS16305</name>
</gene>
<organism evidence="4 5">
    <name type="scientific">Lactuca saligna</name>
    <name type="common">Willowleaf lettuce</name>
    <dbReference type="NCBI Taxonomy" id="75948"/>
    <lineage>
        <taxon>Eukaryota</taxon>
        <taxon>Viridiplantae</taxon>
        <taxon>Streptophyta</taxon>
        <taxon>Embryophyta</taxon>
        <taxon>Tracheophyta</taxon>
        <taxon>Spermatophyta</taxon>
        <taxon>Magnoliopsida</taxon>
        <taxon>eudicotyledons</taxon>
        <taxon>Gunneridae</taxon>
        <taxon>Pentapetalae</taxon>
        <taxon>asterids</taxon>
        <taxon>campanulids</taxon>
        <taxon>Asterales</taxon>
        <taxon>Asteraceae</taxon>
        <taxon>Cichorioideae</taxon>
        <taxon>Cichorieae</taxon>
        <taxon>Lactucinae</taxon>
        <taxon>Lactuca</taxon>
    </lineage>
</organism>
<reference evidence="4" key="1">
    <citation type="submission" date="2023-04" db="EMBL/GenBank/DDBJ databases">
        <authorList>
            <person name="Vijverberg K."/>
            <person name="Xiong W."/>
            <person name="Schranz E."/>
        </authorList>
    </citation>
    <scope>NUCLEOTIDE SEQUENCE</scope>
</reference>
<dbReference type="InterPro" id="IPR039417">
    <property type="entry name" value="Peptidase_C1A_papain-like"/>
</dbReference>
<protein>
    <recommendedName>
        <fullName evidence="3">Peptidase C1A papain C-terminal domain-containing protein</fullName>
    </recommendedName>
</protein>
<dbReference type="InterPro" id="IPR038765">
    <property type="entry name" value="Papain-like_cys_pep_sf"/>
</dbReference>
<dbReference type="Pfam" id="PF00112">
    <property type="entry name" value="Peptidase_C1"/>
    <property type="match status" value="1"/>
</dbReference>
<evidence type="ECO:0000259" key="3">
    <source>
        <dbReference type="SMART" id="SM00645"/>
    </source>
</evidence>
<dbReference type="SUPFAM" id="SSF54001">
    <property type="entry name" value="Cysteine proteinases"/>
    <property type="match status" value="1"/>
</dbReference>
<dbReference type="Proteomes" id="UP001177003">
    <property type="component" value="Chromosome 3"/>
</dbReference>
<dbReference type="AlphaFoldDB" id="A0AA35YLV5"/>
<keyword evidence="2" id="KW-1015">Disulfide bond</keyword>
<dbReference type="GO" id="GO:0006508">
    <property type="term" value="P:proteolysis"/>
    <property type="evidence" value="ECO:0007669"/>
    <property type="project" value="InterPro"/>
</dbReference>
<accession>A0AA35YLV5</accession>
<sequence>MCGSCYAFPTVDSVEGIHSIVNGELIELSPKEIIDCANVGGCNGGSPQDSFKYIANNGGLTTEKNYPYKPVVETCTLQKAKDIAVEIHGYQDVPRDETDEHLLKAVAHQPVAVSTSWGDNLALYKEGIVQGPCDTTVLHSTLAVGYGTDPDGTKYWILKNSWGEEWGDKGYYKLHRGIPDKKGMCGIAQFAAYPVIEADSGIHASPGAVVKSIKDKVLKTIKEL</sequence>
<dbReference type="EMBL" id="OX465079">
    <property type="protein sequence ID" value="CAI9276316.1"/>
    <property type="molecule type" value="Genomic_DNA"/>
</dbReference>
<keyword evidence="5" id="KW-1185">Reference proteome</keyword>
<dbReference type="InterPro" id="IPR013128">
    <property type="entry name" value="Peptidase_C1A"/>
</dbReference>